<proteinExistence type="predicted"/>
<dbReference type="Gene3D" id="3.40.50.12780">
    <property type="entry name" value="N-terminal domain of ligase-like"/>
    <property type="match status" value="1"/>
</dbReference>
<organism evidence="3 4">
    <name type="scientific">Acidiferrimicrobium australe</name>
    <dbReference type="NCBI Taxonomy" id="2664430"/>
    <lineage>
        <taxon>Bacteria</taxon>
        <taxon>Bacillati</taxon>
        <taxon>Actinomycetota</taxon>
        <taxon>Acidimicrobiia</taxon>
        <taxon>Acidimicrobiales</taxon>
        <taxon>Acidimicrobiaceae</taxon>
        <taxon>Acidiferrimicrobium</taxon>
    </lineage>
</organism>
<protein>
    <submittedName>
        <fullName evidence="3">AMP-binding protein</fullName>
    </submittedName>
</protein>
<reference evidence="3 4" key="1">
    <citation type="submission" date="2019-11" db="EMBL/GenBank/DDBJ databases">
        <title>Acidiferrimicrobium australis gen. nov., sp. nov., an acidophilic and obligately heterotrophic, member of the Actinobacteria that catalyses dissimilatory oxido- reduction of iron isolated from metal-rich acidic water in Chile.</title>
        <authorList>
            <person name="Gonzalez D."/>
            <person name="Huber K."/>
            <person name="Hedrich S."/>
            <person name="Rojas-Villalobos C."/>
            <person name="Quatrini R."/>
            <person name="Dinamarca M.A."/>
            <person name="Schwarz A."/>
            <person name="Canales C."/>
            <person name="Nancucheo I."/>
        </authorList>
    </citation>
    <scope>NUCLEOTIDE SEQUENCE [LARGE SCALE GENOMIC DNA]</scope>
    <source>
        <strain evidence="3 4">USS-CCA1</strain>
    </source>
</reference>
<sequence length="496" mass="51652">MPLIDDLLRHAQDRPHAPAAADPTRSLDWAGLRDEVAAVATGLAARGVGPGDRVGIHLPNSLDFLVVALGAGWLGATFVGLDVSSPPARTVALIADFEPAVVATTATDPPAAGLGAVPTTRPDDLRASGVAVRRPQPPTGPAYLIYTSGTTGTPKGVAIGHAALDASLSAMNEIIELTPSTRSMCVSPFHFDGSYATLLGTVHAGGFVTIPDRASLVFPRNFLRWIEHHAVDVTGFTPTYLRLLAAGRALPAIGSGSLRVLGLGGEALAATDVLALLRAAPELRVFNRYGPTETTIAVAHHRLGAEDLRPGEPVPIGRPHRGTRFLVLTDSGEPVPAGRAGELWIGGPQLMDGYWGAPELTASVLQDDVVPGEALYRTGDIVRAGSDGVFTWLDRADRVVKRRGLRISLAEVANALMTVDGVEGAAAVAVGQAPDTRIVAFAVLRGCSVEAARAGAGERLPEAMLPDHIVHVESLPLTSSGKLDERRLLADAASVV</sequence>
<accession>A0ABW9QTF6</accession>
<evidence type="ECO:0000313" key="4">
    <source>
        <dbReference type="Proteomes" id="UP000437736"/>
    </source>
</evidence>
<feature type="domain" description="AMP-binding enzyme C-terminal" evidence="2">
    <location>
        <begin position="411"/>
        <end position="482"/>
    </location>
</feature>
<evidence type="ECO:0000313" key="3">
    <source>
        <dbReference type="EMBL" id="MST32651.1"/>
    </source>
</evidence>
<dbReference type="InterPro" id="IPR042099">
    <property type="entry name" value="ANL_N_sf"/>
</dbReference>
<name>A0ABW9QTF6_9ACTN</name>
<keyword evidence="4" id="KW-1185">Reference proteome</keyword>
<dbReference type="EMBL" id="WJHE01000351">
    <property type="protein sequence ID" value="MST32651.1"/>
    <property type="molecule type" value="Genomic_DNA"/>
</dbReference>
<dbReference type="InterPro" id="IPR020845">
    <property type="entry name" value="AMP-binding_CS"/>
</dbReference>
<evidence type="ECO:0000259" key="1">
    <source>
        <dbReference type="Pfam" id="PF00501"/>
    </source>
</evidence>
<dbReference type="CDD" id="cd05930">
    <property type="entry name" value="A_NRPS"/>
    <property type="match status" value="1"/>
</dbReference>
<dbReference type="InterPro" id="IPR025110">
    <property type="entry name" value="AMP-bd_C"/>
</dbReference>
<gene>
    <name evidence="3" type="ORF">GHK86_07945</name>
</gene>
<dbReference type="Pfam" id="PF13193">
    <property type="entry name" value="AMP-binding_C"/>
    <property type="match status" value="1"/>
</dbReference>
<dbReference type="InterPro" id="IPR000873">
    <property type="entry name" value="AMP-dep_synth/lig_dom"/>
</dbReference>
<dbReference type="InterPro" id="IPR045851">
    <property type="entry name" value="AMP-bd_C_sf"/>
</dbReference>
<dbReference type="Gene3D" id="3.30.300.30">
    <property type="match status" value="1"/>
</dbReference>
<comment type="caution">
    <text evidence="3">The sequence shown here is derived from an EMBL/GenBank/DDBJ whole genome shotgun (WGS) entry which is preliminary data.</text>
</comment>
<evidence type="ECO:0000259" key="2">
    <source>
        <dbReference type="Pfam" id="PF13193"/>
    </source>
</evidence>
<dbReference type="PROSITE" id="PS00455">
    <property type="entry name" value="AMP_BINDING"/>
    <property type="match status" value="1"/>
</dbReference>
<dbReference type="PANTHER" id="PTHR45527">
    <property type="entry name" value="NONRIBOSOMAL PEPTIDE SYNTHETASE"/>
    <property type="match status" value="1"/>
</dbReference>
<dbReference type="SUPFAM" id="SSF56801">
    <property type="entry name" value="Acetyl-CoA synthetase-like"/>
    <property type="match status" value="1"/>
</dbReference>
<feature type="domain" description="AMP-dependent synthetase/ligase" evidence="1">
    <location>
        <begin position="9"/>
        <end position="355"/>
    </location>
</feature>
<dbReference type="Pfam" id="PF00501">
    <property type="entry name" value="AMP-binding"/>
    <property type="match status" value="1"/>
</dbReference>
<dbReference type="PANTHER" id="PTHR45527:SF1">
    <property type="entry name" value="FATTY ACID SYNTHASE"/>
    <property type="match status" value="1"/>
</dbReference>
<dbReference type="Proteomes" id="UP000437736">
    <property type="component" value="Unassembled WGS sequence"/>
</dbReference>